<reference evidence="2 4" key="2">
    <citation type="journal article" date="2013" name="Nature">
        <title>Insights into bilaterian evolution from three spiralian genomes.</title>
        <authorList>
            <person name="Simakov O."/>
            <person name="Marletaz F."/>
            <person name="Cho S.J."/>
            <person name="Edsinger-Gonzales E."/>
            <person name="Havlak P."/>
            <person name="Hellsten U."/>
            <person name="Kuo D.H."/>
            <person name="Larsson T."/>
            <person name="Lv J."/>
            <person name="Arendt D."/>
            <person name="Savage R."/>
            <person name="Osoegawa K."/>
            <person name="de Jong P."/>
            <person name="Grimwood J."/>
            <person name="Chapman J.A."/>
            <person name="Shapiro H."/>
            <person name="Aerts A."/>
            <person name="Otillar R.P."/>
            <person name="Terry A.Y."/>
            <person name="Boore J.L."/>
            <person name="Grigoriev I.V."/>
            <person name="Lindberg D.R."/>
            <person name="Seaver E.C."/>
            <person name="Weisblat D.A."/>
            <person name="Putnam N.H."/>
            <person name="Rokhsar D.S."/>
        </authorList>
    </citation>
    <scope>NUCLEOTIDE SEQUENCE</scope>
</reference>
<dbReference type="CTD" id="20200214"/>
<keyword evidence="4" id="KW-1185">Reference proteome</keyword>
<evidence type="ECO:0000313" key="3">
    <source>
        <dbReference type="EnsemblMetazoa" id="HelroP163777"/>
    </source>
</evidence>
<dbReference type="InParanoid" id="T1EUG4"/>
<evidence type="ECO:0000313" key="2">
    <source>
        <dbReference type="EMBL" id="ESN96678.1"/>
    </source>
</evidence>
<sequence>MAAAVKHTNVFTIYVIKTKNTVIKNRPIVTCWNVRASLGDKNVNLRCVVEARPPTTTRVWQLSNNNNNDDDDDESSPIQQSQMMNDYWTEVLPLTGTCQLDVEMLFPTIPDEFKTFHHTTTGARFVTNTCEHCMHEWDGSKILGSVDPDPNPDLDDGSGRIRIRIRIQVVCVDFGPVKRRILNLGSADPNLFRIPGFGSEFESGFGTVAFLLQMYEHTNICKYKALENFKFIRFIVKSNL</sequence>
<reference evidence="4" key="1">
    <citation type="submission" date="2012-12" db="EMBL/GenBank/DDBJ databases">
        <authorList>
            <person name="Hellsten U."/>
            <person name="Grimwood J."/>
            <person name="Chapman J.A."/>
            <person name="Shapiro H."/>
            <person name="Aerts A."/>
            <person name="Otillar R.P."/>
            <person name="Terry A.Y."/>
            <person name="Boore J.L."/>
            <person name="Simakov O."/>
            <person name="Marletaz F."/>
            <person name="Cho S.-J."/>
            <person name="Edsinger-Gonzales E."/>
            <person name="Havlak P."/>
            <person name="Kuo D.-H."/>
            <person name="Larsson T."/>
            <person name="Lv J."/>
            <person name="Arendt D."/>
            <person name="Savage R."/>
            <person name="Osoegawa K."/>
            <person name="de Jong P."/>
            <person name="Lindberg D.R."/>
            <person name="Seaver E.C."/>
            <person name="Weisblat D.A."/>
            <person name="Putnam N.H."/>
            <person name="Grigoriev I.V."/>
            <person name="Rokhsar D.S."/>
        </authorList>
    </citation>
    <scope>NUCLEOTIDE SEQUENCE</scope>
</reference>
<organism evidence="3 4">
    <name type="scientific">Helobdella robusta</name>
    <name type="common">Californian leech</name>
    <dbReference type="NCBI Taxonomy" id="6412"/>
    <lineage>
        <taxon>Eukaryota</taxon>
        <taxon>Metazoa</taxon>
        <taxon>Spiralia</taxon>
        <taxon>Lophotrochozoa</taxon>
        <taxon>Annelida</taxon>
        <taxon>Clitellata</taxon>
        <taxon>Hirudinea</taxon>
        <taxon>Rhynchobdellida</taxon>
        <taxon>Glossiphoniidae</taxon>
        <taxon>Helobdella</taxon>
    </lineage>
</organism>
<feature type="region of interest" description="Disordered" evidence="1">
    <location>
        <begin position="59"/>
        <end position="78"/>
    </location>
</feature>
<dbReference type="EnsemblMetazoa" id="HelroT163777">
    <property type="protein sequence ID" value="HelroP163777"/>
    <property type="gene ID" value="HelroG163777"/>
</dbReference>
<gene>
    <name evidence="3" type="primary">20200214</name>
    <name evidence="2" type="ORF">HELRODRAFT_163777</name>
</gene>
<dbReference type="RefSeq" id="XP_009025800.1">
    <property type="nucleotide sequence ID" value="XM_009027552.1"/>
</dbReference>
<reference evidence="3" key="3">
    <citation type="submission" date="2015-06" db="UniProtKB">
        <authorList>
            <consortium name="EnsemblMetazoa"/>
        </authorList>
    </citation>
    <scope>IDENTIFICATION</scope>
</reference>
<dbReference type="HOGENOM" id="CLU_1157518_0_0_1"/>
<protein>
    <submittedName>
        <fullName evidence="2 3">Uncharacterized protein</fullName>
    </submittedName>
</protein>
<dbReference type="EMBL" id="KB097495">
    <property type="protein sequence ID" value="ESN96678.1"/>
    <property type="molecule type" value="Genomic_DNA"/>
</dbReference>
<proteinExistence type="predicted"/>
<accession>T1EUG4</accession>
<dbReference type="AlphaFoldDB" id="T1EUG4"/>
<dbReference type="OrthoDB" id="435593at2759"/>
<evidence type="ECO:0000256" key="1">
    <source>
        <dbReference type="SAM" id="MobiDB-lite"/>
    </source>
</evidence>
<dbReference type="GeneID" id="20200214"/>
<name>T1EUG4_HELRO</name>
<dbReference type="KEGG" id="hro:HELRODRAFT_163777"/>
<evidence type="ECO:0000313" key="4">
    <source>
        <dbReference type="Proteomes" id="UP000015101"/>
    </source>
</evidence>
<dbReference type="Proteomes" id="UP000015101">
    <property type="component" value="Unassembled WGS sequence"/>
</dbReference>
<dbReference type="EMBL" id="AMQM01001449">
    <property type="status" value="NOT_ANNOTATED_CDS"/>
    <property type="molecule type" value="Genomic_DNA"/>
</dbReference>